<dbReference type="EMBL" id="PZQS01000002">
    <property type="protein sequence ID" value="PVD35486.1"/>
    <property type="molecule type" value="Genomic_DNA"/>
</dbReference>
<keyword evidence="2" id="KW-0812">Transmembrane</keyword>
<name>A0A2T7PPY0_POMCA</name>
<feature type="transmembrane region" description="Helical" evidence="2">
    <location>
        <begin position="391"/>
        <end position="414"/>
    </location>
</feature>
<proteinExistence type="predicted"/>
<dbReference type="Pfam" id="PF20146">
    <property type="entry name" value="NRF"/>
    <property type="match status" value="1"/>
</dbReference>
<keyword evidence="5" id="KW-1185">Reference proteome</keyword>
<feature type="compositionally biased region" description="Low complexity" evidence="1">
    <location>
        <begin position="288"/>
        <end position="298"/>
    </location>
</feature>
<sequence>MVLDFLPQILQHDLTKLVVLTTLDEVSRVEVPQAVMKAIQQQAIAEIKDPNSTLVPQRVQALATQYTLGHVQWLRALRRIVMRLNPRGFLPDPSKTNSTVNPQCFSDTMDFVNAIAGTQMMTDNPMDLNFTDYGWVVSMLDSFGKPSGGILKGAVHFVGSYEECHSVHAYIPAHPNMTLGSVPHNYVTEFDTRFCRVTFNLPDSFTKGLGVDTRGITLRLHWGMCFPATCHSSDVASMMEWQFLESYNFTVHTVMCAEEDKLEEDASAIVAIEQMAPPEKEQYEKSSPPAYTATAPAARKGQKSQKCCFDSPVAMRLVKAFSMVTNMPKILSGKKSANSIHCLHGIRFFSIMWIILGHTYNYGVINVTENPTTENLVDADKFFKRFTYQGVMAAGFGVDTFFLLSGFLVCYLTMKDLAKGKNNRFYWVMFYVHRFWRLTPIYMIVLMMFGCLYTYLGKGPLWPENLPTASNCKDNWWTNLLYVNNFVYVDDPCMGWSWYLANDMQFYWISPIFLLPLFYIGSVGVTGILMLAAGGMASAFYQEWKYRGDLFSMHEDLGFWDEVYIKPWCRVSAYCVGLLLGYIFYKKKNSTIRLSVAVIGWLWTWAVGFLLCYITFSKRRVDGEDWPRWFESAYEAFGRPLWALCVAWIIYACHYNRGGFINSILSWEGFLPLSRLTYAAYLLHPIIMMLHAFSWKSLIYIDDFNMIYLFMGHTVTTFLTAFFFSTLFEAPALALEKLVFRLH</sequence>
<feature type="transmembrane region" description="Helical" evidence="2">
    <location>
        <begin position="636"/>
        <end position="655"/>
    </location>
</feature>
<keyword evidence="2" id="KW-1133">Transmembrane helix</keyword>
<evidence type="ECO:0000313" key="4">
    <source>
        <dbReference type="EMBL" id="PVD35486.1"/>
    </source>
</evidence>
<reference evidence="4 5" key="1">
    <citation type="submission" date="2018-04" db="EMBL/GenBank/DDBJ databases">
        <title>The genome of golden apple snail Pomacea canaliculata provides insight into stress tolerance and invasive adaptation.</title>
        <authorList>
            <person name="Liu C."/>
            <person name="Liu B."/>
            <person name="Ren Y."/>
            <person name="Zhang Y."/>
            <person name="Wang H."/>
            <person name="Li S."/>
            <person name="Jiang F."/>
            <person name="Yin L."/>
            <person name="Zhang G."/>
            <person name="Qian W."/>
            <person name="Fan W."/>
        </authorList>
    </citation>
    <scope>NUCLEOTIDE SEQUENCE [LARGE SCALE GENOMIC DNA]</scope>
    <source>
        <strain evidence="4">SZHN2017</strain>
        <tissue evidence="4">Muscle</tissue>
    </source>
</reference>
<dbReference type="AlphaFoldDB" id="A0A2T7PPY0"/>
<dbReference type="PANTHER" id="PTHR11161:SF0">
    <property type="entry name" value="O-ACYLTRANSFERASE LIKE PROTEIN"/>
    <property type="match status" value="1"/>
</dbReference>
<evidence type="ECO:0000313" key="5">
    <source>
        <dbReference type="Proteomes" id="UP000245119"/>
    </source>
</evidence>
<organism evidence="4 5">
    <name type="scientific">Pomacea canaliculata</name>
    <name type="common">Golden apple snail</name>
    <dbReference type="NCBI Taxonomy" id="400727"/>
    <lineage>
        <taxon>Eukaryota</taxon>
        <taxon>Metazoa</taxon>
        <taxon>Spiralia</taxon>
        <taxon>Lophotrochozoa</taxon>
        <taxon>Mollusca</taxon>
        <taxon>Gastropoda</taxon>
        <taxon>Caenogastropoda</taxon>
        <taxon>Architaenioglossa</taxon>
        <taxon>Ampullarioidea</taxon>
        <taxon>Ampullariidae</taxon>
        <taxon>Pomacea</taxon>
    </lineage>
</organism>
<dbReference type="OrthoDB" id="207378at2759"/>
<protein>
    <recommendedName>
        <fullName evidence="3">Nose resistant-to-fluoxetine protein N-terminal domain-containing protein</fullName>
    </recommendedName>
</protein>
<feature type="transmembrane region" description="Helical" evidence="2">
    <location>
        <begin position="707"/>
        <end position="728"/>
    </location>
</feature>
<dbReference type="PANTHER" id="PTHR11161">
    <property type="entry name" value="O-ACYLTRANSFERASE"/>
    <property type="match status" value="1"/>
</dbReference>
<feature type="region of interest" description="Disordered" evidence="1">
    <location>
        <begin position="278"/>
        <end position="298"/>
    </location>
</feature>
<dbReference type="InterPro" id="IPR002656">
    <property type="entry name" value="Acyl_transf_3_dom"/>
</dbReference>
<comment type="caution">
    <text evidence="4">The sequence shown here is derived from an EMBL/GenBank/DDBJ whole genome shotgun (WGS) entry which is preliminary data.</text>
</comment>
<feature type="transmembrane region" description="Helical" evidence="2">
    <location>
        <begin position="592"/>
        <end position="616"/>
    </location>
</feature>
<dbReference type="GO" id="GO:0016747">
    <property type="term" value="F:acyltransferase activity, transferring groups other than amino-acyl groups"/>
    <property type="evidence" value="ECO:0007669"/>
    <property type="project" value="InterPro"/>
</dbReference>
<feature type="transmembrane region" description="Helical" evidence="2">
    <location>
        <begin position="513"/>
        <end position="541"/>
    </location>
</feature>
<dbReference type="Pfam" id="PF01757">
    <property type="entry name" value="Acyl_transf_3"/>
    <property type="match status" value="1"/>
</dbReference>
<feature type="transmembrane region" description="Helical" evidence="2">
    <location>
        <begin position="676"/>
        <end position="695"/>
    </location>
</feature>
<accession>A0A2T7PPY0</accession>
<evidence type="ECO:0000259" key="3">
    <source>
        <dbReference type="SMART" id="SM00703"/>
    </source>
</evidence>
<dbReference type="InterPro" id="IPR052728">
    <property type="entry name" value="O2_lipid_transport_reg"/>
</dbReference>
<dbReference type="Proteomes" id="UP000245119">
    <property type="component" value="Linkage Group LG2"/>
</dbReference>
<feature type="domain" description="Nose resistant-to-fluoxetine protein N-terminal" evidence="3">
    <location>
        <begin position="101"/>
        <end position="258"/>
    </location>
</feature>
<evidence type="ECO:0000256" key="1">
    <source>
        <dbReference type="SAM" id="MobiDB-lite"/>
    </source>
</evidence>
<gene>
    <name evidence="4" type="ORF">C0Q70_02449</name>
</gene>
<dbReference type="InterPro" id="IPR006621">
    <property type="entry name" value="Nose-resist-to-fluoxetine_N"/>
</dbReference>
<dbReference type="SMART" id="SM00703">
    <property type="entry name" value="NRF"/>
    <property type="match status" value="1"/>
</dbReference>
<feature type="transmembrane region" description="Helical" evidence="2">
    <location>
        <begin position="435"/>
        <end position="456"/>
    </location>
</feature>
<keyword evidence="2" id="KW-0472">Membrane</keyword>
<evidence type="ECO:0000256" key="2">
    <source>
        <dbReference type="SAM" id="Phobius"/>
    </source>
</evidence>